<dbReference type="Pfam" id="PF11350">
    <property type="entry name" value="DUF3152"/>
    <property type="match status" value="1"/>
</dbReference>
<dbReference type="Gene3D" id="3.40.390.10">
    <property type="entry name" value="Collagenase (Catalytic Domain)"/>
    <property type="match status" value="1"/>
</dbReference>
<sequence>MGKRAARNGDRSGRGRTRPRSRGRRSARRQPRALLLVGGLLGLALICGAAFSEWRGRDAGGPGPGYAAETPLGSRAPLPADSPPKPPKDDKGKKDKGEGKDEGDASGKEKGDDVPASGPGTFTPARSSGAPVGTGGPLRRYKVLVEDGVDVSPRQAATEVQAILAHPRSWAAHGRGRFQLVSGGDNADVTIKIATPATTDRLCAVNGDTHGELNCEVEGGVVVNLKRWVRGSPQYDGPPAEYRHLIINHEIGHMIGFRRHMACPGEGKAAPVMMQQIKGLKGCKSNAWPYTEGGALVEGPSVP</sequence>
<feature type="region of interest" description="Disordered" evidence="1">
    <location>
        <begin position="56"/>
        <end position="137"/>
    </location>
</feature>
<dbReference type="AlphaFoldDB" id="A0AAU2H0Y3"/>
<organism evidence="3">
    <name type="scientific">Streptomyces sp. NBC_00060</name>
    <dbReference type="NCBI Taxonomy" id="2975636"/>
    <lineage>
        <taxon>Bacteria</taxon>
        <taxon>Bacillati</taxon>
        <taxon>Actinomycetota</taxon>
        <taxon>Actinomycetes</taxon>
        <taxon>Kitasatosporales</taxon>
        <taxon>Streptomycetaceae</taxon>
        <taxon>Streptomyces</taxon>
    </lineage>
</organism>
<accession>A0AAU2H0Y3</accession>
<reference evidence="3" key="1">
    <citation type="submission" date="2022-10" db="EMBL/GenBank/DDBJ databases">
        <title>The complete genomes of actinobacterial strains from the NBC collection.</title>
        <authorList>
            <person name="Joergensen T.S."/>
            <person name="Alvarez Arevalo M."/>
            <person name="Sterndorff E.B."/>
            <person name="Faurdal D."/>
            <person name="Vuksanovic O."/>
            <person name="Mourched A.-S."/>
            <person name="Charusanti P."/>
            <person name="Shaw S."/>
            <person name="Blin K."/>
            <person name="Weber T."/>
        </authorList>
    </citation>
    <scope>NUCLEOTIDE SEQUENCE</scope>
    <source>
        <strain evidence="3">NBC_00060</strain>
    </source>
</reference>
<feature type="region of interest" description="Disordered" evidence="1">
    <location>
        <begin position="1"/>
        <end position="32"/>
    </location>
</feature>
<feature type="domain" description="DUF3152" evidence="2">
    <location>
        <begin position="110"/>
        <end position="280"/>
    </location>
</feature>
<proteinExistence type="predicted"/>
<feature type="compositionally biased region" description="Basic and acidic residues" evidence="1">
    <location>
        <begin position="86"/>
        <end position="113"/>
    </location>
</feature>
<name>A0AAU2H0Y3_9ACTN</name>
<gene>
    <name evidence="3" type="ORF">OHV25_19400</name>
</gene>
<dbReference type="SUPFAM" id="SSF55486">
    <property type="entry name" value="Metalloproteases ('zincins'), catalytic domain"/>
    <property type="match status" value="1"/>
</dbReference>
<dbReference type="GO" id="GO:0008237">
    <property type="term" value="F:metallopeptidase activity"/>
    <property type="evidence" value="ECO:0007669"/>
    <property type="project" value="InterPro"/>
</dbReference>
<protein>
    <submittedName>
        <fullName evidence="3">DUF3152 domain-containing protein</fullName>
    </submittedName>
</protein>
<evidence type="ECO:0000259" key="2">
    <source>
        <dbReference type="Pfam" id="PF11350"/>
    </source>
</evidence>
<feature type="compositionally biased region" description="Basic residues" evidence="1">
    <location>
        <begin position="14"/>
        <end position="31"/>
    </location>
</feature>
<dbReference type="EMBL" id="CP108253">
    <property type="protein sequence ID" value="WTU41590.1"/>
    <property type="molecule type" value="Genomic_DNA"/>
</dbReference>
<evidence type="ECO:0000256" key="1">
    <source>
        <dbReference type="SAM" id="MobiDB-lite"/>
    </source>
</evidence>
<dbReference type="InterPro" id="IPR022603">
    <property type="entry name" value="DUF3152"/>
</dbReference>
<evidence type="ECO:0000313" key="3">
    <source>
        <dbReference type="EMBL" id="WTU41590.1"/>
    </source>
</evidence>
<dbReference type="InterPro" id="IPR024079">
    <property type="entry name" value="MetalloPept_cat_dom_sf"/>
</dbReference>